<name>A0A318RP67_WILLI</name>
<dbReference type="PANTHER" id="PTHR43214">
    <property type="entry name" value="TWO-COMPONENT RESPONSE REGULATOR"/>
    <property type="match status" value="1"/>
</dbReference>
<dbReference type="Gene3D" id="3.40.50.2300">
    <property type="match status" value="1"/>
</dbReference>
<gene>
    <name evidence="5" type="ORF">DFR67_108297</name>
</gene>
<dbReference type="SMART" id="SM00421">
    <property type="entry name" value="HTH_LUXR"/>
    <property type="match status" value="1"/>
</dbReference>
<dbReference type="SUPFAM" id="SSF46894">
    <property type="entry name" value="C-terminal effector domain of the bipartite response regulators"/>
    <property type="match status" value="1"/>
</dbReference>
<dbReference type="OrthoDB" id="4309410at2"/>
<accession>A0A318RP67</accession>
<reference evidence="5 6" key="1">
    <citation type="submission" date="2018-06" db="EMBL/GenBank/DDBJ databases">
        <title>Genomic Encyclopedia of Type Strains, Phase IV (KMG-IV): sequencing the most valuable type-strain genomes for metagenomic binning, comparative biology and taxonomic classification.</title>
        <authorList>
            <person name="Goeker M."/>
        </authorList>
    </citation>
    <scope>NUCLEOTIDE SEQUENCE [LARGE SCALE GENOMIC DNA]</scope>
    <source>
        <strain evidence="5 6">DSM 45521</strain>
    </source>
</reference>
<evidence type="ECO:0000259" key="4">
    <source>
        <dbReference type="PROSITE" id="PS50043"/>
    </source>
</evidence>
<dbReference type="CDD" id="cd06170">
    <property type="entry name" value="LuxR_C_like"/>
    <property type="match status" value="1"/>
</dbReference>
<keyword evidence="3" id="KW-0804">Transcription</keyword>
<evidence type="ECO:0000256" key="3">
    <source>
        <dbReference type="ARBA" id="ARBA00023163"/>
    </source>
</evidence>
<proteinExistence type="predicted"/>
<dbReference type="PROSITE" id="PS50043">
    <property type="entry name" value="HTH_LUXR_2"/>
    <property type="match status" value="1"/>
</dbReference>
<dbReference type="Proteomes" id="UP000247591">
    <property type="component" value="Unassembled WGS sequence"/>
</dbReference>
<protein>
    <submittedName>
        <fullName evidence="5">DNA-binding NarL/FixJ family response regulator</fullName>
    </submittedName>
</protein>
<dbReference type="PRINTS" id="PR00038">
    <property type="entry name" value="HTHLUXR"/>
</dbReference>
<keyword evidence="1" id="KW-0805">Transcription regulation</keyword>
<keyword evidence="6" id="KW-1185">Reference proteome</keyword>
<dbReference type="InterPro" id="IPR000792">
    <property type="entry name" value="Tscrpt_reg_LuxR_C"/>
</dbReference>
<dbReference type="EMBL" id="QJSP01000008">
    <property type="protein sequence ID" value="PYE16543.1"/>
    <property type="molecule type" value="Genomic_DNA"/>
</dbReference>
<evidence type="ECO:0000313" key="6">
    <source>
        <dbReference type="Proteomes" id="UP000247591"/>
    </source>
</evidence>
<dbReference type="InterPro" id="IPR016032">
    <property type="entry name" value="Sig_transdc_resp-reg_C-effctor"/>
</dbReference>
<dbReference type="GO" id="GO:0003677">
    <property type="term" value="F:DNA binding"/>
    <property type="evidence" value="ECO:0007669"/>
    <property type="project" value="UniProtKB-KW"/>
</dbReference>
<keyword evidence="2 5" id="KW-0238">DNA-binding</keyword>
<dbReference type="InterPro" id="IPR039420">
    <property type="entry name" value="WalR-like"/>
</dbReference>
<sequence>MRNHGGSRVSTYVYANDPILQAGVTSTLRMCAEVRLVAGCGLDSAEVAVVVADVLDETVHRTLRAIQRGGAPRTMLVLSSLDESAVVAAAEAGVSGLIRRADATRDNLVAQIKQVAAGGGAVPADLVGSLLEAAGYRRRRGGFPRAADSAPLSEREIEVLRLVSEGFDTAAVADELCYSERTVKSVLHDVTTRLHLRNRTHAVAYAMREGLI</sequence>
<evidence type="ECO:0000313" key="5">
    <source>
        <dbReference type="EMBL" id="PYE16543.1"/>
    </source>
</evidence>
<dbReference type="GO" id="GO:0006355">
    <property type="term" value="P:regulation of DNA-templated transcription"/>
    <property type="evidence" value="ECO:0007669"/>
    <property type="project" value="InterPro"/>
</dbReference>
<evidence type="ECO:0000256" key="1">
    <source>
        <dbReference type="ARBA" id="ARBA00023015"/>
    </source>
</evidence>
<dbReference type="AlphaFoldDB" id="A0A318RP67"/>
<evidence type="ECO:0000256" key="2">
    <source>
        <dbReference type="ARBA" id="ARBA00023125"/>
    </source>
</evidence>
<dbReference type="PANTHER" id="PTHR43214:SF24">
    <property type="entry name" value="TRANSCRIPTIONAL REGULATORY PROTEIN NARL-RELATED"/>
    <property type="match status" value="1"/>
</dbReference>
<feature type="domain" description="HTH luxR-type" evidence="4">
    <location>
        <begin position="145"/>
        <end position="210"/>
    </location>
</feature>
<organism evidence="5 6">
    <name type="scientific">Williamsia limnetica</name>
    <dbReference type="NCBI Taxonomy" id="882452"/>
    <lineage>
        <taxon>Bacteria</taxon>
        <taxon>Bacillati</taxon>
        <taxon>Actinomycetota</taxon>
        <taxon>Actinomycetes</taxon>
        <taxon>Mycobacteriales</taxon>
        <taxon>Nocardiaceae</taxon>
        <taxon>Williamsia</taxon>
    </lineage>
</organism>
<dbReference type="Pfam" id="PF00196">
    <property type="entry name" value="GerE"/>
    <property type="match status" value="1"/>
</dbReference>
<dbReference type="RefSeq" id="WP_110470374.1">
    <property type="nucleotide sequence ID" value="NZ_QJSP01000008.1"/>
</dbReference>
<comment type="caution">
    <text evidence="5">The sequence shown here is derived from an EMBL/GenBank/DDBJ whole genome shotgun (WGS) entry which is preliminary data.</text>
</comment>